<sequence>MTLLERMVDQYCPEENNLHKKKDFVFVKTAGLLEESYTNTKLPTDESRANGDYLDKQLGAVIQKIIDMVNSGHGRGHLVGAEACSWAAVCIIRAWATNVQSIRAGIRGADNMAYIKTYGDDEMMAISLEEEVNLQDLPAMMIFG</sequence>
<accession>Q0CTY8</accession>
<dbReference type="VEuPathDB" id="FungiDB:ATEG_02846"/>
<dbReference type="AlphaFoldDB" id="Q0CTY8"/>
<dbReference type="RefSeq" id="XP_001212024.1">
    <property type="nucleotide sequence ID" value="XM_001212024.1"/>
</dbReference>
<evidence type="ECO:0000313" key="1">
    <source>
        <dbReference type="EMBL" id="EAU36120.1"/>
    </source>
</evidence>
<name>Q0CTY8_ASPTN</name>
<gene>
    <name evidence="1" type="ORF">ATEG_02846</name>
</gene>
<protein>
    <submittedName>
        <fullName evidence="1">Uncharacterized protein</fullName>
    </submittedName>
</protein>
<dbReference type="HOGENOM" id="CLU_1796072_0_0_1"/>
<reference evidence="2" key="1">
    <citation type="submission" date="2005-09" db="EMBL/GenBank/DDBJ databases">
        <title>Annotation of the Aspergillus terreus NIH2624 genome.</title>
        <authorList>
            <person name="Birren B.W."/>
            <person name="Lander E.S."/>
            <person name="Galagan J.E."/>
            <person name="Nusbaum C."/>
            <person name="Devon K."/>
            <person name="Henn M."/>
            <person name="Ma L.-J."/>
            <person name="Jaffe D.B."/>
            <person name="Butler J."/>
            <person name="Alvarez P."/>
            <person name="Gnerre S."/>
            <person name="Grabherr M."/>
            <person name="Kleber M."/>
            <person name="Mauceli E.W."/>
            <person name="Brockman W."/>
            <person name="Rounsley S."/>
            <person name="Young S.K."/>
            <person name="LaButti K."/>
            <person name="Pushparaj V."/>
            <person name="DeCaprio D."/>
            <person name="Crawford M."/>
            <person name="Koehrsen M."/>
            <person name="Engels R."/>
            <person name="Montgomery P."/>
            <person name="Pearson M."/>
            <person name="Howarth C."/>
            <person name="Larson L."/>
            <person name="Luoma S."/>
            <person name="White J."/>
            <person name="Alvarado L."/>
            <person name="Kodira C.D."/>
            <person name="Zeng Q."/>
            <person name="Oleary S."/>
            <person name="Yandava C."/>
            <person name="Denning D.W."/>
            <person name="Nierman W.C."/>
            <person name="Milne T."/>
            <person name="Madden K."/>
        </authorList>
    </citation>
    <scope>NUCLEOTIDE SEQUENCE [LARGE SCALE GENOMIC DNA]</scope>
    <source>
        <strain evidence="2">NIH 2624 / FGSC A1156</strain>
    </source>
</reference>
<dbReference type="EMBL" id="CH476597">
    <property type="protein sequence ID" value="EAU36120.1"/>
    <property type="molecule type" value="Genomic_DNA"/>
</dbReference>
<organism evidence="1 2">
    <name type="scientific">Aspergillus terreus (strain NIH 2624 / FGSC A1156)</name>
    <dbReference type="NCBI Taxonomy" id="341663"/>
    <lineage>
        <taxon>Eukaryota</taxon>
        <taxon>Fungi</taxon>
        <taxon>Dikarya</taxon>
        <taxon>Ascomycota</taxon>
        <taxon>Pezizomycotina</taxon>
        <taxon>Eurotiomycetes</taxon>
        <taxon>Eurotiomycetidae</taxon>
        <taxon>Eurotiales</taxon>
        <taxon>Aspergillaceae</taxon>
        <taxon>Aspergillus</taxon>
        <taxon>Aspergillus subgen. Circumdati</taxon>
    </lineage>
</organism>
<proteinExistence type="predicted"/>
<dbReference type="Proteomes" id="UP000007963">
    <property type="component" value="Unassembled WGS sequence"/>
</dbReference>
<evidence type="ECO:0000313" key="2">
    <source>
        <dbReference type="Proteomes" id="UP000007963"/>
    </source>
</evidence>
<dbReference type="GeneID" id="4317701"/>